<dbReference type="GO" id="GO:1990423">
    <property type="term" value="C:RZZ complex"/>
    <property type="evidence" value="ECO:0007669"/>
    <property type="project" value="TreeGrafter"/>
</dbReference>
<dbReference type="AlphaFoldDB" id="D8LHV9"/>
<dbReference type="Pfam" id="PF22766">
    <property type="entry name" value="ZW10_C2"/>
    <property type="match status" value="1"/>
</dbReference>
<dbReference type="InterPro" id="IPR055148">
    <property type="entry name" value="ZW10_C_2"/>
</dbReference>
<dbReference type="OrthoDB" id="534815at2759"/>
<dbReference type="GO" id="GO:0006888">
    <property type="term" value="P:endoplasmic reticulum to Golgi vesicle-mediated transport"/>
    <property type="evidence" value="ECO:0007669"/>
    <property type="project" value="TreeGrafter"/>
</dbReference>
<reference evidence="4 5" key="1">
    <citation type="journal article" date="2010" name="Nature">
        <title>The Ectocarpus genome and the independent evolution of multicellularity in brown algae.</title>
        <authorList>
            <person name="Cock J.M."/>
            <person name="Sterck L."/>
            <person name="Rouze P."/>
            <person name="Scornet D."/>
            <person name="Allen A.E."/>
            <person name="Amoutzias G."/>
            <person name="Anthouard V."/>
            <person name="Artiguenave F."/>
            <person name="Aury J.M."/>
            <person name="Badger J.H."/>
            <person name="Beszteri B."/>
            <person name="Billiau K."/>
            <person name="Bonnet E."/>
            <person name="Bothwell J.H."/>
            <person name="Bowler C."/>
            <person name="Boyen C."/>
            <person name="Brownlee C."/>
            <person name="Carrano C.J."/>
            <person name="Charrier B."/>
            <person name="Cho G.Y."/>
            <person name="Coelho S.M."/>
            <person name="Collen J."/>
            <person name="Corre E."/>
            <person name="Da Silva C."/>
            <person name="Delage L."/>
            <person name="Delaroque N."/>
            <person name="Dittami S.M."/>
            <person name="Doulbeau S."/>
            <person name="Elias M."/>
            <person name="Farnham G."/>
            <person name="Gachon C.M."/>
            <person name="Gschloessl B."/>
            <person name="Heesch S."/>
            <person name="Jabbari K."/>
            <person name="Jubin C."/>
            <person name="Kawai H."/>
            <person name="Kimura K."/>
            <person name="Kloareg B."/>
            <person name="Kupper F.C."/>
            <person name="Lang D."/>
            <person name="Le Bail A."/>
            <person name="Leblanc C."/>
            <person name="Lerouge P."/>
            <person name="Lohr M."/>
            <person name="Lopez P.J."/>
            <person name="Martens C."/>
            <person name="Maumus F."/>
            <person name="Michel G."/>
            <person name="Miranda-Saavedra D."/>
            <person name="Morales J."/>
            <person name="Moreau H."/>
            <person name="Motomura T."/>
            <person name="Nagasato C."/>
            <person name="Napoli C.A."/>
            <person name="Nelson D.R."/>
            <person name="Nyvall-Collen P."/>
            <person name="Peters A.F."/>
            <person name="Pommier C."/>
            <person name="Potin P."/>
            <person name="Poulain J."/>
            <person name="Quesneville H."/>
            <person name="Read B."/>
            <person name="Rensing S.A."/>
            <person name="Ritter A."/>
            <person name="Rousvoal S."/>
            <person name="Samanta M."/>
            <person name="Samson G."/>
            <person name="Schroeder D.C."/>
            <person name="Segurens B."/>
            <person name="Strittmatter M."/>
            <person name="Tonon T."/>
            <person name="Tregear J.W."/>
            <person name="Valentin K."/>
            <person name="von Dassow P."/>
            <person name="Yamagishi T."/>
            <person name="Van de Peer Y."/>
            <person name="Wincker P."/>
        </authorList>
    </citation>
    <scope>NUCLEOTIDE SEQUENCE [LARGE SCALE GENOMIC DNA]</scope>
    <source>
        <strain evidence="5">Ec32 / CCAP1310/4</strain>
    </source>
</reference>
<gene>
    <name evidence="4" type="ORF">Esi_0020_0083</name>
</gene>
<feature type="compositionally biased region" description="Low complexity" evidence="1">
    <location>
        <begin position="468"/>
        <end position="480"/>
    </location>
</feature>
<dbReference type="InParanoid" id="D8LHV9"/>
<evidence type="ECO:0000259" key="2">
    <source>
        <dbReference type="Pfam" id="PF20666"/>
    </source>
</evidence>
<accession>D8LHV9</accession>
<dbReference type="EMBL" id="FN649738">
    <property type="protein sequence ID" value="CBN74390.1"/>
    <property type="molecule type" value="Genomic_DNA"/>
</dbReference>
<evidence type="ECO:0000313" key="4">
    <source>
        <dbReference type="EMBL" id="CBN74390.1"/>
    </source>
</evidence>
<dbReference type="Proteomes" id="UP000002630">
    <property type="component" value="Linkage Group LG13"/>
</dbReference>
<dbReference type="PANTHER" id="PTHR12205:SF0">
    <property type="entry name" value="CENTROMERE_KINETOCHORE PROTEIN ZW10 HOMOLOG"/>
    <property type="match status" value="1"/>
</dbReference>
<sequence length="864" mass="92298">MQASMDSEMVRERLEELGEELQTVASLVHLSIKNQQHGVHESAGSFDCSGDAERKFQDLKGEVQTLARVLDSNSSSVASLTADSLADVNRLADQASRCKEAIGALDGLCQAEDFLNSSQSLLAKNEYVQAADAVASAEVLLGDLQRAEAASANRGGRAGGGVDKENRRNGSGTGGDSGVLRAVKRLLLKRRAALESHLRDLVQEALQLGPTTRCRKLFSGYLCDRYFRSAVPLVDVFEALGRLGQLDALFSEISGKLRKSVVAPLLSARHVPPPKRVSDADSASLTYAPAPAIGVGAGGASASPGASGFPSKEGGGKEGGPGMVSELLGRVTVVLEFMHEEVLGGRAHLTSAFGLQLMSDPDGLSKILLNKLEDHIPHSAQQLPDFERGARDACYLFEDRLCEMGYYASDNAAPVNQQKAAVRGKLCRFVETVDGRFSAKRRRTLLQQARDLALGDYHNTVEVSDALEGGASSDEASSEGVTSAKGSKMGIYGHDKDNNKTQAFRLEACQVSTVASSLVALVRATLAEACSDQIPLHCAKELFRTARDMLDLFRAVVPVQHANALDGVPRIAAVFQNDCLYLAHHMVTLGHEFRHGLPPPANQTATMIDTVHLFRELAAHSFSEQQQRQQRQLHEFFVGVDVLASTEAAAASSSSSSSSSSSLHDATTSALEGMFPHGEGENYPRERLDARGWMAASGGDAATVGYGGGGGEEGSTAVAVRKSVYHLRQLRQAWCKVLPDRVYKRAMGALLSLVAGKICTPVMGAQDLAEEQTHALHRIFKTLGEAAQDIFDSPAEAEQYTPGWSKAVVVGQMMELGLEAIGERLQGEGDGLRPLTNDELVGLIRAIFQDNAGRGAILDAITEV</sequence>
<dbReference type="PANTHER" id="PTHR12205">
    <property type="entry name" value="CENTROMERE/KINETOCHORE PROTEIN ZW10"/>
    <property type="match status" value="1"/>
</dbReference>
<feature type="region of interest" description="Disordered" evidence="1">
    <location>
        <begin position="152"/>
        <end position="176"/>
    </location>
</feature>
<dbReference type="InterPro" id="IPR046362">
    <property type="entry name" value="Zw10/DSL1_C_sf"/>
</dbReference>
<feature type="domain" description="Centromere/kinetochore protein zw10 C-terminal" evidence="2">
    <location>
        <begin position="504"/>
        <end position="635"/>
    </location>
</feature>
<dbReference type="Gene3D" id="1.10.357.150">
    <property type="match status" value="1"/>
</dbReference>
<feature type="domain" description="ZW10 C-terminal helical" evidence="3">
    <location>
        <begin position="719"/>
        <end position="858"/>
    </location>
</feature>
<feature type="compositionally biased region" description="Low complexity" evidence="1">
    <location>
        <begin position="651"/>
        <end position="671"/>
    </location>
</feature>
<dbReference type="Pfam" id="PF20666">
    <property type="entry name" value="ZW10_C"/>
    <property type="match status" value="1"/>
</dbReference>
<dbReference type="GO" id="GO:0005737">
    <property type="term" value="C:cytoplasm"/>
    <property type="evidence" value="ECO:0007669"/>
    <property type="project" value="GOC"/>
</dbReference>
<dbReference type="STRING" id="2880.D8LHV9"/>
<protein>
    <submittedName>
        <fullName evidence="4">Putative: silimar to centromere/kinetochore protein zw10 homolog</fullName>
    </submittedName>
</protein>
<name>D8LHV9_ECTSI</name>
<feature type="region of interest" description="Disordered" evidence="1">
    <location>
        <begin position="468"/>
        <end position="492"/>
    </location>
</feature>
<dbReference type="InterPro" id="IPR048343">
    <property type="entry name" value="ZW10_C"/>
</dbReference>
<evidence type="ECO:0000259" key="3">
    <source>
        <dbReference type="Pfam" id="PF22766"/>
    </source>
</evidence>
<proteinExistence type="predicted"/>
<dbReference type="GO" id="GO:0007094">
    <property type="term" value="P:mitotic spindle assembly checkpoint signaling"/>
    <property type="evidence" value="ECO:0007669"/>
    <property type="project" value="TreeGrafter"/>
</dbReference>
<evidence type="ECO:0000256" key="1">
    <source>
        <dbReference type="SAM" id="MobiDB-lite"/>
    </source>
</evidence>
<organism evidence="4 5">
    <name type="scientific">Ectocarpus siliculosus</name>
    <name type="common">Brown alga</name>
    <name type="synonym">Conferva siliculosa</name>
    <dbReference type="NCBI Taxonomy" id="2880"/>
    <lineage>
        <taxon>Eukaryota</taxon>
        <taxon>Sar</taxon>
        <taxon>Stramenopiles</taxon>
        <taxon>Ochrophyta</taxon>
        <taxon>PX clade</taxon>
        <taxon>Phaeophyceae</taxon>
        <taxon>Ectocarpales</taxon>
        <taxon>Ectocarpaceae</taxon>
        <taxon>Ectocarpus</taxon>
    </lineage>
</organism>
<feature type="region of interest" description="Disordered" evidence="1">
    <location>
        <begin position="651"/>
        <end position="683"/>
    </location>
</feature>
<keyword evidence="5" id="KW-1185">Reference proteome</keyword>
<dbReference type="EMBL" id="FN648376">
    <property type="protein sequence ID" value="CBN74390.1"/>
    <property type="molecule type" value="Genomic_DNA"/>
</dbReference>
<evidence type="ECO:0000313" key="5">
    <source>
        <dbReference type="Proteomes" id="UP000002630"/>
    </source>
</evidence>
<dbReference type="eggNOG" id="KOG2163">
    <property type="taxonomic scope" value="Eukaryota"/>
</dbReference>